<feature type="domain" description="BHLH" evidence="2">
    <location>
        <begin position="155"/>
        <end position="206"/>
    </location>
</feature>
<feature type="region of interest" description="Disordered" evidence="1">
    <location>
        <begin position="98"/>
        <end position="149"/>
    </location>
</feature>
<dbReference type="Proteomes" id="UP001146351">
    <property type="component" value="Unassembled WGS sequence"/>
</dbReference>
<comment type="caution">
    <text evidence="3">The sequence shown here is derived from an EMBL/GenBank/DDBJ whole genome shotgun (WGS) entry which is preliminary data.</text>
</comment>
<reference evidence="3" key="2">
    <citation type="journal article" date="2023" name="IMA Fungus">
        <title>Comparative genomic study of the Penicillium genus elucidates a diverse pangenome and 15 lateral gene transfer events.</title>
        <authorList>
            <person name="Petersen C."/>
            <person name="Sorensen T."/>
            <person name="Nielsen M.R."/>
            <person name="Sondergaard T.E."/>
            <person name="Sorensen J.L."/>
            <person name="Fitzpatrick D.A."/>
            <person name="Frisvad J.C."/>
            <person name="Nielsen K.L."/>
        </authorList>
    </citation>
    <scope>NUCLEOTIDE SEQUENCE</scope>
    <source>
        <strain evidence="3">IBT 21917</strain>
    </source>
</reference>
<gene>
    <name evidence="3" type="ORF">N7492_008097</name>
</gene>
<accession>A0A9W9LGE1</accession>
<name>A0A9W9LGE1_9EURO</name>
<dbReference type="OrthoDB" id="5778525at2759"/>
<keyword evidence="4" id="KW-1185">Reference proteome</keyword>
<dbReference type="AlphaFoldDB" id="A0A9W9LGE1"/>
<evidence type="ECO:0000259" key="2">
    <source>
        <dbReference type="PROSITE" id="PS50888"/>
    </source>
</evidence>
<dbReference type="Gene3D" id="4.10.280.10">
    <property type="entry name" value="Helix-loop-helix DNA-binding domain"/>
    <property type="match status" value="1"/>
</dbReference>
<dbReference type="EMBL" id="JAPQKO010000006">
    <property type="protein sequence ID" value="KAJ5155294.1"/>
    <property type="molecule type" value="Genomic_DNA"/>
</dbReference>
<dbReference type="Pfam" id="PF00010">
    <property type="entry name" value="HLH"/>
    <property type="match status" value="1"/>
</dbReference>
<evidence type="ECO:0000313" key="4">
    <source>
        <dbReference type="Proteomes" id="UP001146351"/>
    </source>
</evidence>
<dbReference type="GO" id="GO:0046983">
    <property type="term" value="F:protein dimerization activity"/>
    <property type="evidence" value="ECO:0007669"/>
    <property type="project" value="InterPro"/>
</dbReference>
<reference evidence="3" key="1">
    <citation type="submission" date="2022-11" db="EMBL/GenBank/DDBJ databases">
        <authorList>
            <person name="Petersen C."/>
        </authorList>
    </citation>
    <scope>NUCLEOTIDE SEQUENCE</scope>
    <source>
        <strain evidence="3">IBT 21917</strain>
    </source>
</reference>
<organism evidence="3 4">
    <name type="scientific">Penicillium capsulatum</name>
    <dbReference type="NCBI Taxonomy" id="69766"/>
    <lineage>
        <taxon>Eukaryota</taxon>
        <taxon>Fungi</taxon>
        <taxon>Dikarya</taxon>
        <taxon>Ascomycota</taxon>
        <taxon>Pezizomycotina</taxon>
        <taxon>Eurotiomycetes</taxon>
        <taxon>Eurotiomycetidae</taxon>
        <taxon>Eurotiales</taxon>
        <taxon>Aspergillaceae</taxon>
        <taxon>Penicillium</taxon>
    </lineage>
</organism>
<dbReference type="PROSITE" id="PS50888">
    <property type="entry name" value="BHLH"/>
    <property type="match status" value="1"/>
</dbReference>
<feature type="region of interest" description="Disordered" evidence="1">
    <location>
        <begin position="1"/>
        <end position="21"/>
    </location>
</feature>
<protein>
    <recommendedName>
        <fullName evidence="2">BHLH domain-containing protein</fullName>
    </recommendedName>
</protein>
<evidence type="ECO:0000256" key="1">
    <source>
        <dbReference type="SAM" id="MobiDB-lite"/>
    </source>
</evidence>
<dbReference type="InterPro" id="IPR011598">
    <property type="entry name" value="bHLH_dom"/>
</dbReference>
<proteinExistence type="predicted"/>
<dbReference type="InterPro" id="IPR036638">
    <property type="entry name" value="HLH_DNA-bd_sf"/>
</dbReference>
<dbReference type="SUPFAM" id="SSF47459">
    <property type="entry name" value="HLH, helix-loop-helix DNA-binding domain"/>
    <property type="match status" value="1"/>
</dbReference>
<dbReference type="SMART" id="SM00353">
    <property type="entry name" value="HLH"/>
    <property type="match status" value="1"/>
</dbReference>
<sequence>MQTEHQSIAEPLTHLARRPPEDHGLQWGSDPSFQYHGFSCPIGSWTEERMVRNMMRNVTFMCRSFDIELNTNPGIPLFTYNSASGEWSFLERLDGPSQLDVPASETEVPSLSPDLDSNTKSTTPESASTSSICSSQRIKPSTTPSRKRKCVQKPGQSLCHCQTEKRRRENISQWYDRLSQVVPALRGQSFTRKYVLEGAANYVEHLIDGNQALQQQLDEIKAKEAT</sequence>
<evidence type="ECO:0000313" key="3">
    <source>
        <dbReference type="EMBL" id="KAJ5155294.1"/>
    </source>
</evidence>
<feature type="compositionally biased region" description="Polar residues" evidence="1">
    <location>
        <begin position="115"/>
        <end position="144"/>
    </location>
</feature>